<dbReference type="InterPro" id="IPR019844">
    <property type="entry name" value="CSD_CS"/>
</dbReference>
<dbReference type="InterPro" id="IPR002059">
    <property type="entry name" value="CSP_DNA-bd"/>
</dbReference>
<keyword evidence="1" id="KW-0597">Phosphoprotein</keyword>
<dbReference type="Gene3D" id="2.40.50.140">
    <property type="entry name" value="Nucleic acid-binding proteins"/>
    <property type="match status" value="1"/>
</dbReference>
<feature type="transmembrane region" description="Helical" evidence="3">
    <location>
        <begin position="192"/>
        <end position="211"/>
    </location>
</feature>
<evidence type="ECO:0000259" key="4">
    <source>
        <dbReference type="PROSITE" id="PS51857"/>
    </source>
</evidence>
<feature type="transmembrane region" description="Helical" evidence="3">
    <location>
        <begin position="127"/>
        <end position="144"/>
    </location>
</feature>
<sequence>MKPVLRKGQLTTWKDNRGFGFIQTSSGSQEVFVHITAFKDLDRRPQVGDFICYQLTVDKDGKVRACNASIEEITSKATPQSSSSTAPMKLSSKPRIRSSSLVLETLVLSIVPGLGTIHFALTTSNRIPLILYPVMSLITFALYAQDKSRAKQGGWRVSEKTLHLCEFMGGWLGAFVAQRKLHHKSSKVSYQVVFRVIVIFHIVFWLVWLLFSRALISLFLGNASGG</sequence>
<dbReference type="EMBL" id="JAECZB010000008">
    <property type="protein sequence ID" value="MBH8551956.1"/>
    <property type="molecule type" value="Genomic_DNA"/>
</dbReference>
<proteinExistence type="predicted"/>
<dbReference type="GO" id="GO:0003730">
    <property type="term" value="F:mRNA 3'-UTR binding"/>
    <property type="evidence" value="ECO:0007669"/>
    <property type="project" value="TreeGrafter"/>
</dbReference>
<evidence type="ECO:0000313" key="5">
    <source>
        <dbReference type="EMBL" id="MBH8551956.1"/>
    </source>
</evidence>
<dbReference type="PANTHER" id="PTHR12962:SF1">
    <property type="entry name" value="COLD SHOCK DOMAIN-CONTAINING PROTEIN CG9705"/>
    <property type="match status" value="1"/>
</dbReference>
<dbReference type="PROSITE" id="PS51857">
    <property type="entry name" value="CSD_2"/>
    <property type="match status" value="1"/>
</dbReference>
<evidence type="ECO:0000256" key="1">
    <source>
        <dbReference type="ARBA" id="ARBA00022553"/>
    </source>
</evidence>
<dbReference type="GO" id="GO:0005737">
    <property type="term" value="C:cytoplasm"/>
    <property type="evidence" value="ECO:0007669"/>
    <property type="project" value="UniProtKB-SubCell"/>
</dbReference>
<organism evidence="5 6">
    <name type="scientific">Atlanticothrix silvestris CENA357</name>
    <dbReference type="NCBI Taxonomy" id="1725252"/>
    <lineage>
        <taxon>Bacteria</taxon>
        <taxon>Bacillati</taxon>
        <taxon>Cyanobacteriota</taxon>
        <taxon>Cyanophyceae</taxon>
        <taxon>Nostocales</taxon>
        <taxon>Nodulariaceae</taxon>
        <taxon>Atlanticothrix</taxon>
        <taxon>Atlanticothrix silvestris</taxon>
    </lineage>
</organism>
<dbReference type="SMART" id="SM00357">
    <property type="entry name" value="CSP"/>
    <property type="match status" value="1"/>
</dbReference>
<dbReference type="CDD" id="cd04458">
    <property type="entry name" value="CSP_CDS"/>
    <property type="match status" value="1"/>
</dbReference>
<dbReference type="InterPro" id="IPR052069">
    <property type="entry name" value="Ca-reg_mRNA-binding_domain"/>
</dbReference>
<comment type="caution">
    <text evidence="5">The sequence shown here is derived from an EMBL/GenBank/DDBJ whole genome shotgun (WGS) entry which is preliminary data.</text>
</comment>
<evidence type="ECO:0000256" key="3">
    <source>
        <dbReference type="SAM" id="Phobius"/>
    </source>
</evidence>
<evidence type="ECO:0000256" key="2">
    <source>
        <dbReference type="RuleBase" id="RU000408"/>
    </source>
</evidence>
<dbReference type="GO" id="GO:0043488">
    <property type="term" value="P:regulation of mRNA stability"/>
    <property type="evidence" value="ECO:0007669"/>
    <property type="project" value="TreeGrafter"/>
</dbReference>
<name>A0A8J7H9A9_9CYAN</name>
<accession>A0A8J7H9A9</accession>
<dbReference type="SUPFAM" id="SSF50249">
    <property type="entry name" value="Nucleic acid-binding proteins"/>
    <property type="match status" value="1"/>
</dbReference>
<comment type="subcellular location">
    <subcellularLocation>
        <location evidence="2">Cytoplasm</location>
    </subcellularLocation>
</comment>
<evidence type="ECO:0000313" key="6">
    <source>
        <dbReference type="Proteomes" id="UP000599391"/>
    </source>
</evidence>
<dbReference type="Pfam" id="PF06961">
    <property type="entry name" value="DUF1294"/>
    <property type="match status" value="1"/>
</dbReference>
<keyword evidence="3" id="KW-0472">Membrane</keyword>
<keyword evidence="6" id="KW-1185">Reference proteome</keyword>
<dbReference type="InterPro" id="IPR012340">
    <property type="entry name" value="NA-bd_OB-fold"/>
</dbReference>
<dbReference type="PROSITE" id="PS00352">
    <property type="entry name" value="CSD_1"/>
    <property type="match status" value="1"/>
</dbReference>
<dbReference type="Pfam" id="PF00313">
    <property type="entry name" value="CSD"/>
    <property type="match status" value="1"/>
</dbReference>
<reference evidence="5 6" key="1">
    <citation type="journal article" date="2021" name="Int. J. Syst. Evol. Microbiol.">
        <title>Amazonocrinis nigriterrae gen. nov., sp. nov., Atlanticothrix silvestris gen. nov., sp. nov. and Dendronalium phyllosphericum gen. nov., sp. nov., nostocacean cyanobacteria from Brazilian environments.</title>
        <authorList>
            <person name="Alvarenga D.O."/>
            <person name="Andreote A.P.D."/>
            <person name="Branco L.H.Z."/>
            <person name="Delbaje E."/>
            <person name="Cruz R.B."/>
            <person name="Varani A.M."/>
            <person name="Fiore M.F."/>
        </authorList>
    </citation>
    <scope>NUCLEOTIDE SEQUENCE [LARGE SCALE GENOMIC DNA]</scope>
    <source>
        <strain evidence="5 6">CENA357</strain>
    </source>
</reference>
<protein>
    <submittedName>
        <fullName evidence="5">Cold shock and DUF1294 domain-containing protein</fullName>
    </submittedName>
</protein>
<gene>
    <name evidence="5" type="ORF">I8751_06095</name>
</gene>
<keyword evidence="3" id="KW-1133">Transmembrane helix</keyword>
<dbReference type="RefSeq" id="WP_214438272.1">
    <property type="nucleotide sequence ID" value="NZ_JAECZB010000008.1"/>
</dbReference>
<dbReference type="Proteomes" id="UP000599391">
    <property type="component" value="Unassembled WGS sequence"/>
</dbReference>
<dbReference type="InterPro" id="IPR011129">
    <property type="entry name" value="CSD"/>
</dbReference>
<dbReference type="PANTHER" id="PTHR12962">
    <property type="entry name" value="CALCIUM-REGULATED HEAT STABLE PROTEIN CRHSP-24-RELATED"/>
    <property type="match status" value="1"/>
</dbReference>
<feature type="domain" description="CSD" evidence="4">
    <location>
        <begin position="5"/>
        <end position="70"/>
    </location>
</feature>
<keyword evidence="3" id="KW-0812">Transmembrane</keyword>
<dbReference type="InterPro" id="IPR010718">
    <property type="entry name" value="DUF1294"/>
</dbReference>
<dbReference type="AlphaFoldDB" id="A0A8J7H9A9"/>
<feature type="transmembrane region" description="Helical" evidence="3">
    <location>
        <begin position="101"/>
        <end position="121"/>
    </location>
</feature>